<dbReference type="Proteomes" id="UP000279541">
    <property type="component" value="Chromosome"/>
</dbReference>
<name>A0ABM7BMQ3_9FLAO</name>
<evidence type="ECO:0000313" key="2">
    <source>
        <dbReference type="Proteomes" id="UP000279541"/>
    </source>
</evidence>
<sequence length="231" mass="25753">MIISFLLQVFSLGYSQQVEVVEKGMAENLSPKEFMIPLKNAENYTSVLVNRYKAYSQNAYVGHLFSAIANDAKKDGANAYSIISYKKGDKQSDSELILDTYSLNDSEVERMSELLEKNTVYIFGGPSVSNDTASKFKINGDKKEVKNNTFFRAIVKENEELKIVKGGITGMAVWIKWKLEQFNRFFSFSGLGVDGVGISGNGMGVGFNTGRINPVDRDLGYFLIQVLKESQ</sequence>
<keyword evidence="2" id="KW-1185">Reference proteome</keyword>
<reference evidence="1 2" key="1">
    <citation type="submission" date="2018-11" db="EMBL/GenBank/DDBJ databases">
        <title>Proposal to divide the Flavobacteriaceae and reorganize its genera based on Amino Acid Identity values calculated from whole genome sequences.</title>
        <authorList>
            <person name="Nicholson A.C."/>
            <person name="Gulvik C.A."/>
            <person name="Whitney A.M."/>
            <person name="Humrighouse B.W."/>
            <person name="Bell M."/>
            <person name="Holmes B."/>
            <person name="Steigerwalt A.G."/>
            <person name="Villarma A."/>
            <person name="Sheth M."/>
            <person name="Batra D."/>
            <person name="Pryor J."/>
            <person name="Bernardet J.-F."/>
            <person name="Hugo C."/>
            <person name="Kampfer P."/>
            <person name="Newman J."/>
            <person name="McQuiston J.R."/>
        </authorList>
    </citation>
    <scope>NUCLEOTIDE SEQUENCE [LARGE SCALE GENOMIC DNA]</scope>
    <source>
        <strain evidence="1 2">DSM 16927</strain>
    </source>
</reference>
<accession>A0ABM7BMQ3</accession>
<proteinExistence type="predicted"/>
<organism evidence="1 2">
    <name type="scientific">Chryseobacterium joostei</name>
    <dbReference type="NCBI Taxonomy" id="112234"/>
    <lineage>
        <taxon>Bacteria</taxon>
        <taxon>Pseudomonadati</taxon>
        <taxon>Bacteroidota</taxon>
        <taxon>Flavobacteriia</taxon>
        <taxon>Flavobacteriales</taxon>
        <taxon>Weeksellaceae</taxon>
        <taxon>Chryseobacterium group</taxon>
        <taxon>Chryseobacterium</taxon>
    </lineage>
</organism>
<protein>
    <submittedName>
        <fullName evidence="1">Uncharacterized protein</fullName>
    </submittedName>
</protein>
<dbReference type="RefSeq" id="WP_076352495.1">
    <property type="nucleotide sequence ID" value="NZ_CP033926.1"/>
</dbReference>
<dbReference type="EMBL" id="CP033926">
    <property type="protein sequence ID" value="AZA99731.1"/>
    <property type="molecule type" value="Genomic_DNA"/>
</dbReference>
<evidence type="ECO:0000313" key="1">
    <source>
        <dbReference type="EMBL" id="AZA99731.1"/>
    </source>
</evidence>
<gene>
    <name evidence="1" type="ORF">EG359_08935</name>
</gene>